<organism evidence="1 2">
    <name type="scientific">Coniochaeta ligniaria NRRL 30616</name>
    <dbReference type="NCBI Taxonomy" id="1408157"/>
    <lineage>
        <taxon>Eukaryota</taxon>
        <taxon>Fungi</taxon>
        <taxon>Dikarya</taxon>
        <taxon>Ascomycota</taxon>
        <taxon>Pezizomycotina</taxon>
        <taxon>Sordariomycetes</taxon>
        <taxon>Sordariomycetidae</taxon>
        <taxon>Coniochaetales</taxon>
        <taxon>Coniochaetaceae</taxon>
        <taxon>Coniochaeta</taxon>
    </lineage>
</organism>
<evidence type="ECO:0000313" key="1">
    <source>
        <dbReference type="EMBL" id="OIW34480.1"/>
    </source>
</evidence>
<keyword evidence="2" id="KW-1185">Reference proteome</keyword>
<accession>A0A1J7JWN1</accession>
<evidence type="ECO:0000313" key="2">
    <source>
        <dbReference type="Proteomes" id="UP000182658"/>
    </source>
</evidence>
<dbReference type="EMBL" id="KV875093">
    <property type="protein sequence ID" value="OIW34480.1"/>
    <property type="molecule type" value="Genomic_DNA"/>
</dbReference>
<dbReference type="AlphaFoldDB" id="A0A1J7JWN1"/>
<reference evidence="1 2" key="1">
    <citation type="submission" date="2016-10" db="EMBL/GenBank/DDBJ databases">
        <title>Draft genome sequence of Coniochaeta ligniaria NRRL30616, a lignocellulolytic fungus for bioabatement of inhibitors in plant biomass hydrolysates.</title>
        <authorList>
            <consortium name="DOE Joint Genome Institute"/>
            <person name="Jimenez D.J."/>
            <person name="Hector R.E."/>
            <person name="Riley R."/>
            <person name="Sun H."/>
            <person name="Grigoriev I.V."/>
            <person name="Van Elsas J.D."/>
            <person name="Nichols N.N."/>
        </authorList>
    </citation>
    <scope>NUCLEOTIDE SEQUENCE [LARGE SCALE GENOMIC DNA]</scope>
    <source>
        <strain evidence="1 2">NRRL 30616</strain>
    </source>
</reference>
<dbReference type="InParanoid" id="A0A1J7JWN1"/>
<dbReference type="OrthoDB" id="10635519at2759"/>
<dbReference type="Proteomes" id="UP000182658">
    <property type="component" value="Unassembled WGS sequence"/>
</dbReference>
<proteinExistence type="predicted"/>
<name>A0A1J7JWN1_9PEZI</name>
<sequence>MVAAPIVPARSWGLYEDVWQADHHVWRPLKWSGTCLTGIALYYHSSTVMSLRDVCGQHNTAVCSDRGVESDKRVWPPYCNASSAFCPDSELAGNCPGLCVRYIPSVHDARLSVLPTVTPSVLESRGGAITSVVWERPPYLPTYNGQASGNQR</sequence>
<gene>
    <name evidence="1" type="ORF">CONLIGDRAFT_688327</name>
</gene>
<protein>
    <submittedName>
        <fullName evidence="1">Uncharacterized protein</fullName>
    </submittedName>
</protein>